<dbReference type="Pfam" id="PF00037">
    <property type="entry name" value="Fer4"/>
    <property type="match status" value="1"/>
</dbReference>
<evidence type="ECO:0000259" key="7">
    <source>
        <dbReference type="PROSITE" id="PS51379"/>
    </source>
</evidence>
<dbReference type="InterPro" id="IPR050157">
    <property type="entry name" value="PSI_iron-sulfur_center"/>
</dbReference>
<dbReference type="Proteomes" id="UP000789845">
    <property type="component" value="Unassembled WGS sequence"/>
</dbReference>
<evidence type="ECO:0000256" key="2">
    <source>
        <dbReference type="ARBA" id="ARBA00003532"/>
    </source>
</evidence>
<comment type="caution">
    <text evidence="8">The sequence shown here is derived from an EMBL/GenBank/DDBJ whole genome shotgun (WGS) entry which is preliminary data.</text>
</comment>
<dbReference type="Gene3D" id="3.30.70.20">
    <property type="match status" value="2"/>
</dbReference>
<feature type="domain" description="4Fe-4S ferredoxin-type" evidence="7">
    <location>
        <begin position="80"/>
        <end position="111"/>
    </location>
</feature>
<keyword evidence="5" id="KW-0408">Iron</keyword>
<reference evidence="8" key="1">
    <citation type="submission" date="2021-10" db="EMBL/GenBank/DDBJ databases">
        <authorList>
            <person name="Criscuolo A."/>
        </authorList>
    </citation>
    <scope>NUCLEOTIDE SEQUENCE</scope>
    <source>
        <strain evidence="8">CIP111885</strain>
    </source>
</reference>
<evidence type="ECO:0000256" key="3">
    <source>
        <dbReference type="ARBA" id="ARBA00022485"/>
    </source>
</evidence>
<dbReference type="PROSITE" id="PS00198">
    <property type="entry name" value="4FE4S_FER_1"/>
    <property type="match status" value="1"/>
</dbReference>
<organism evidence="8 9">
    <name type="scientific">Pseudoneobacillus rhizosphaerae</name>
    <dbReference type="NCBI Taxonomy" id="2880968"/>
    <lineage>
        <taxon>Bacteria</taxon>
        <taxon>Bacillati</taxon>
        <taxon>Bacillota</taxon>
        <taxon>Bacilli</taxon>
        <taxon>Bacillales</taxon>
        <taxon>Bacillaceae</taxon>
        <taxon>Pseudoneobacillus</taxon>
    </lineage>
</organism>
<keyword evidence="4" id="KW-0479">Metal-binding</keyword>
<keyword evidence="9" id="KW-1185">Reference proteome</keyword>
<keyword evidence="3" id="KW-0004">4Fe-4S</keyword>
<evidence type="ECO:0000256" key="1">
    <source>
        <dbReference type="ARBA" id="ARBA00001966"/>
    </source>
</evidence>
<comment type="cofactor">
    <cofactor evidence="1">
        <name>[4Fe-4S] cluster</name>
        <dbReference type="ChEBI" id="CHEBI:49883"/>
    </cofactor>
</comment>
<dbReference type="PANTHER" id="PTHR24960">
    <property type="entry name" value="PHOTOSYSTEM I IRON-SULFUR CENTER-RELATED"/>
    <property type="match status" value="1"/>
</dbReference>
<feature type="domain" description="4Fe-4S ferredoxin-type" evidence="7">
    <location>
        <begin position="42"/>
        <end position="72"/>
    </location>
</feature>
<dbReference type="Pfam" id="PF12838">
    <property type="entry name" value="Fer4_7"/>
    <property type="match status" value="1"/>
</dbReference>
<dbReference type="EMBL" id="CAKJTG010000030">
    <property type="protein sequence ID" value="CAG9610228.1"/>
    <property type="molecule type" value="Genomic_DNA"/>
</dbReference>
<sequence>MTEDLNRRNYLKLNLKSSFGFFSHVIASQFEQERECYRPPGAGNELDFLTSCTRCGKCKEECPEGIISLLPVESGATKMNTPYIDPNVKPCTFCNKCIDVCPTDALHLEHLIKNPAIGIASIRIDGCIAHLNVMCDYCFRACPHEGSLKIADGIPIVNEDKCTGCGICVSRCISEHKGIWIKLLT</sequence>
<dbReference type="InterPro" id="IPR017896">
    <property type="entry name" value="4Fe4S_Fe-S-bd"/>
</dbReference>
<evidence type="ECO:0000256" key="5">
    <source>
        <dbReference type="ARBA" id="ARBA00023004"/>
    </source>
</evidence>
<keyword evidence="6" id="KW-0411">Iron-sulfur</keyword>
<accession>A0A9C7GDC0</accession>
<gene>
    <name evidence="8" type="primary">napG</name>
    <name evidence="8" type="ORF">NEOCIP111885_03974</name>
</gene>
<dbReference type="GO" id="GO:0046872">
    <property type="term" value="F:metal ion binding"/>
    <property type="evidence" value="ECO:0007669"/>
    <property type="project" value="UniProtKB-KW"/>
</dbReference>
<dbReference type="PROSITE" id="PS51379">
    <property type="entry name" value="4FE4S_FER_2"/>
    <property type="match status" value="3"/>
</dbReference>
<evidence type="ECO:0000256" key="6">
    <source>
        <dbReference type="ARBA" id="ARBA00023014"/>
    </source>
</evidence>
<name>A0A9C7GDC0_9BACI</name>
<evidence type="ECO:0000313" key="9">
    <source>
        <dbReference type="Proteomes" id="UP000789845"/>
    </source>
</evidence>
<dbReference type="GO" id="GO:0051539">
    <property type="term" value="F:4 iron, 4 sulfur cluster binding"/>
    <property type="evidence" value="ECO:0007669"/>
    <property type="project" value="UniProtKB-KW"/>
</dbReference>
<evidence type="ECO:0000256" key="4">
    <source>
        <dbReference type="ARBA" id="ARBA00022723"/>
    </source>
</evidence>
<dbReference type="PANTHER" id="PTHR24960:SF79">
    <property type="entry name" value="PHOTOSYSTEM I IRON-SULFUR CENTER"/>
    <property type="match status" value="1"/>
</dbReference>
<proteinExistence type="predicted"/>
<dbReference type="SUPFAM" id="SSF54862">
    <property type="entry name" value="4Fe-4S ferredoxins"/>
    <property type="match status" value="1"/>
</dbReference>
<comment type="function">
    <text evidence="2">Ferredoxins are iron-sulfur proteins that transfer electrons in a wide variety of metabolic reactions.</text>
</comment>
<dbReference type="CDD" id="cd16373">
    <property type="entry name" value="DMSOR_beta_like"/>
    <property type="match status" value="1"/>
</dbReference>
<evidence type="ECO:0000313" key="8">
    <source>
        <dbReference type="EMBL" id="CAG9610228.1"/>
    </source>
</evidence>
<feature type="domain" description="4Fe-4S ferredoxin-type" evidence="7">
    <location>
        <begin position="153"/>
        <end position="172"/>
    </location>
</feature>
<protein>
    <submittedName>
        <fullName evidence="8">Ferredoxin-type protein NapG</fullName>
    </submittedName>
</protein>
<dbReference type="RefSeq" id="WP_230498464.1">
    <property type="nucleotide sequence ID" value="NZ_CAKJTG010000030.1"/>
</dbReference>
<dbReference type="AlphaFoldDB" id="A0A9C7GDC0"/>
<dbReference type="InterPro" id="IPR017900">
    <property type="entry name" value="4Fe4S_Fe_S_CS"/>
</dbReference>